<dbReference type="Proteomes" id="UP000008827">
    <property type="component" value="Chromosome 14"/>
</dbReference>
<dbReference type="Gramene" id="KRH16333">
    <property type="protein sequence ID" value="KRH16333"/>
    <property type="gene ID" value="GLYMA_14G149400"/>
</dbReference>
<reference evidence="1" key="3">
    <citation type="submission" date="2018-07" db="EMBL/GenBank/DDBJ databases">
        <title>WGS assembly of Glycine max.</title>
        <authorList>
            <person name="Schmutz J."/>
            <person name="Cannon S."/>
            <person name="Schlueter J."/>
            <person name="Ma J."/>
            <person name="Mitros T."/>
            <person name="Nelson W."/>
            <person name="Hyten D."/>
            <person name="Song Q."/>
            <person name="Thelen J."/>
            <person name="Cheng J."/>
            <person name="Xu D."/>
            <person name="Hellsten U."/>
            <person name="May G."/>
            <person name="Yu Y."/>
            <person name="Sakurai T."/>
            <person name="Umezawa T."/>
            <person name="Bhattacharyya M."/>
            <person name="Sandhu D."/>
            <person name="Valliyodan B."/>
            <person name="Lindquist E."/>
            <person name="Peto M."/>
            <person name="Grant D."/>
            <person name="Shu S."/>
            <person name="Goodstein D."/>
            <person name="Barry K."/>
            <person name="Futrell-Griggs M."/>
            <person name="Abernathy B."/>
            <person name="Du J."/>
            <person name="Tian Z."/>
            <person name="Zhu L."/>
            <person name="Gill N."/>
            <person name="Joshi T."/>
            <person name="Libault M."/>
            <person name="Sethuraman A."/>
            <person name="Zhang X."/>
            <person name="Shinozaki K."/>
            <person name="Nguyen H."/>
            <person name="Wing R."/>
            <person name="Cregan P."/>
            <person name="Specht J."/>
            <person name="Grimwood J."/>
            <person name="Rokhsar D."/>
            <person name="Stacey G."/>
            <person name="Shoemaker R."/>
            <person name="Jackson S."/>
        </authorList>
    </citation>
    <scope>NUCLEOTIDE SEQUENCE</scope>
    <source>
        <tissue evidence="1">Callus</tissue>
    </source>
</reference>
<gene>
    <name evidence="1" type="ORF">GLYMA_14G149400</name>
</gene>
<protein>
    <submittedName>
        <fullName evidence="1 2">Uncharacterized protein</fullName>
    </submittedName>
</protein>
<reference evidence="1 2" key="1">
    <citation type="journal article" date="2010" name="Nature">
        <title>Genome sequence of the palaeopolyploid soybean.</title>
        <authorList>
            <person name="Schmutz J."/>
            <person name="Cannon S.B."/>
            <person name="Schlueter J."/>
            <person name="Ma J."/>
            <person name="Mitros T."/>
            <person name="Nelson W."/>
            <person name="Hyten D.L."/>
            <person name="Song Q."/>
            <person name="Thelen J.J."/>
            <person name="Cheng J."/>
            <person name="Xu D."/>
            <person name="Hellsten U."/>
            <person name="May G.D."/>
            <person name="Yu Y."/>
            <person name="Sakurai T."/>
            <person name="Umezawa T."/>
            <person name="Bhattacharyya M.K."/>
            <person name="Sandhu D."/>
            <person name="Valliyodan B."/>
            <person name="Lindquist E."/>
            <person name="Peto M."/>
            <person name="Grant D."/>
            <person name="Shu S."/>
            <person name="Goodstein D."/>
            <person name="Barry K."/>
            <person name="Futrell-Griggs M."/>
            <person name="Abernathy B."/>
            <person name="Du J."/>
            <person name="Tian Z."/>
            <person name="Zhu L."/>
            <person name="Gill N."/>
            <person name="Joshi T."/>
            <person name="Libault M."/>
            <person name="Sethuraman A."/>
            <person name="Zhang X.-C."/>
            <person name="Shinozaki K."/>
            <person name="Nguyen H.T."/>
            <person name="Wing R.A."/>
            <person name="Cregan P."/>
            <person name="Specht J."/>
            <person name="Grimwood J."/>
            <person name="Rokhsar D."/>
            <person name="Stacey G."/>
            <person name="Shoemaker R.C."/>
            <person name="Jackson S.A."/>
        </authorList>
    </citation>
    <scope>NUCLEOTIDE SEQUENCE</scope>
    <source>
        <strain evidence="2">cv. Williams 82</strain>
        <tissue evidence="1">Callus</tissue>
    </source>
</reference>
<organism evidence="1">
    <name type="scientific">Glycine max</name>
    <name type="common">Soybean</name>
    <name type="synonym">Glycine hispida</name>
    <dbReference type="NCBI Taxonomy" id="3847"/>
    <lineage>
        <taxon>Eukaryota</taxon>
        <taxon>Viridiplantae</taxon>
        <taxon>Streptophyta</taxon>
        <taxon>Embryophyta</taxon>
        <taxon>Tracheophyta</taxon>
        <taxon>Spermatophyta</taxon>
        <taxon>Magnoliopsida</taxon>
        <taxon>eudicotyledons</taxon>
        <taxon>Gunneridae</taxon>
        <taxon>Pentapetalae</taxon>
        <taxon>rosids</taxon>
        <taxon>fabids</taxon>
        <taxon>Fabales</taxon>
        <taxon>Fabaceae</taxon>
        <taxon>Papilionoideae</taxon>
        <taxon>50 kb inversion clade</taxon>
        <taxon>NPAAA clade</taxon>
        <taxon>indigoferoid/millettioid clade</taxon>
        <taxon>Phaseoleae</taxon>
        <taxon>Glycine</taxon>
        <taxon>Glycine subgen. Soja</taxon>
    </lineage>
</organism>
<evidence type="ECO:0000313" key="1">
    <source>
        <dbReference type="EMBL" id="KRH16333.1"/>
    </source>
</evidence>
<dbReference type="InParanoid" id="A0A0R0GDH5"/>
<accession>A0A0R0GDH5</accession>
<sequence>MLQVGILCTLNLSCPANLSNMRKQVGTQESMRSVGVIGLSLLSNCDSDDDDASLYDIYCRMKWRFDLLEMVEGQGREDENLYESMFSTKEEHREKKA</sequence>
<dbReference type="EMBL" id="CM000847">
    <property type="protein sequence ID" value="KRH16333.1"/>
    <property type="molecule type" value="Genomic_DNA"/>
</dbReference>
<dbReference type="AlphaFoldDB" id="A0A0R0GDH5"/>
<keyword evidence="3" id="KW-1185">Reference proteome</keyword>
<dbReference type="EnsemblPlants" id="KRH16333">
    <property type="protein sequence ID" value="KRH16333"/>
    <property type="gene ID" value="GLYMA_14G149400"/>
</dbReference>
<name>A0A0R0GDH5_SOYBN</name>
<proteinExistence type="predicted"/>
<evidence type="ECO:0000313" key="3">
    <source>
        <dbReference type="Proteomes" id="UP000008827"/>
    </source>
</evidence>
<reference evidence="2" key="2">
    <citation type="submission" date="2018-02" db="UniProtKB">
        <authorList>
            <consortium name="EnsemblPlants"/>
        </authorList>
    </citation>
    <scope>IDENTIFICATION</scope>
    <source>
        <strain evidence="2">Williams 82</strain>
    </source>
</reference>
<evidence type="ECO:0000313" key="2">
    <source>
        <dbReference type="EnsemblPlants" id="KRH16333"/>
    </source>
</evidence>